<evidence type="ECO:0000259" key="9">
    <source>
        <dbReference type="Pfam" id="PF07715"/>
    </source>
</evidence>
<dbReference type="NCBIfam" id="TIGR04056">
    <property type="entry name" value="OMP_RagA_SusC"/>
    <property type="match status" value="1"/>
</dbReference>
<dbReference type="InterPro" id="IPR023997">
    <property type="entry name" value="TonB-dep_OMP_SusC/RagA_CS"/>
</dbReference>
<dbReference type="RefSeq" id="WP_119439802.1">
    <property type="nucleotide sequence ID" value="NZ_QWGR01000017.1"/>
</dbReference>
<gene>
    <name evidence="10" type="ORF">D1614_20195</name>
</gene>
<dbReference type="NCBIfam" id="TIGR04057">
    <property type="entry name" value="SusC_RagA_signa"/>
    <property type="match status" value="1"/>
</dbReference>
<evidence type="ECO:0000256" key="5">
    <source>
        <dbReference type="ARBA" id="ARBA00023136"/>
    </source>
</evidence>
<evidence type="ECO:0000256" key="2">
    <source>
        <dbReference type="ARBA" id="ARBA00022448"/>
    </source>
</evidence>
<dbReference type="PROSITE" id="PS52016">
    <property type="entry name" value="TONB_DEPENDENT_REC_3"/>
    <property type="match status" value="1"/>
</dbReference>
<dbReference type="Gene3D" id="2.60.40.1120">
    <property type="entry name" value="Carboxypeptidase-like, regulatory domain"/>
    <property type="match status" value="1"/>
</dbReference>
<organism evidence="10 11">
    <name type="scientific">Maribellus luteus</name>
    <dbReference type="NCBI Taxonomy" id="2305463"/>
    <lineage>
        <taxon>Bacteria</taxon>
        <taxon>Pseudomonadati</taxon>
        <taxon>Bacteroidota</taxon>
        <taxon>Bacteroidia</taxon>
        <taxon>Marinilabiliales</taxon>
        <taxon>Prolixibacteraceae</taxon>
        <taxon>Maribellus</taxon>
    </lineage>
</organism>
<accession>A0A399SUG2</accession>
<keyword evidence="11" id="KW-1185">Reference proteome</keyword>
<proteinExistence type="inferred from homology"/>
<evidence type="ECO:0000256" key="7">
    <source>
        <dbReference type="PROSITE-ProRule" id="PRU01360"/>
    </source>
</evidence>
<name>A0A399SUG2_9BACT</name>
<dbReference type="Proteomes" id="UP000265926">
    <property type="component" value="Unassembled WGS sequence"/>
</dbReference>
<keyword evidence="8" id="KW-0732">Signal</keyword>
<dbReference type="Pfam" id="PF13715">
    <property type="entry name" value="CarbopepD_reg_2"/>
    <property type="match status" value="1"/>
</dbReference>
<keyword evidence="2 7" id="KW-0813">Transport</keyword>
<dbReference type="Pfam" id="PF07715">
    <property type="entry name" value="Plug"/>
    <property type="match status" value="1"/>
</dbReference>
<dbReference type="SUPFAM" id="SSF49464">
    <property type="entry name" value="Carboxypeptidase regulatory domain-like"/>
    <property type="match status" value="1"/>
</dbReference>
<reference evidence="10 11" key="1">
    <citation type="submission" date="2018-08" db="EMBL/GenBank/DDBJ databases">
        <title>Pallidiluteibacterium maritimus gen. nov., sp. nov., isolated from coastal sediment.</title>
        <authorList>
            <person name="Zhou L.Y."/>
        </authorList>
    </citation>
    <scope>NUCLEOTIDE SEQUENCE [LARGE SCALE GENOMIC DNA]</scope>
    <source>
        <strain evidence="10 11">XSD2</strain>
    </source>
</reference>
<dbReference type="EMBL" id="QWGR01000017">
    <property type="protein sequence ID" value="RIJ46051.1"/>
    <property type="molecule type" value="Genomic_DNA"/>
</dbReference>
<keyword evidence="3 7" id="KW-1134">Transmembrane beta strand</keyword>
<dbReference type="InterPro" id="IPR008969">
    <property type="entry name" value="CarboxyPept-like_regulatory"/>
</dbReference>
<dbReference type="InterPro" id="IPR037066">
    <property type="entry name" value="Plug_dom_sf"/>
</dbReference>
<dbReference type="SUPFAM" id="SSF56935">
    <property type="entry name" value="Porins"/>
    <property type="match status" value="1"/>
</dbReference>
<evidence type="ECO:0000256" key="1">
    <source>
        <dbReference type="ARBA" id="ARBA00004571"/>
    </source>
</evidence>
<evidence type="ECO:0000313" key="10">
    <source>
        <dbReference type="EMBL" id="RIJ46051.1"/>
    </source>
</evidence>
<keyword evidence="4 7" id="KW-0812">Transmembrane</keyword>
<comment type="caution">
    <text evidence="10">The sequence shown here is derived from an EMBL/GenBank/DDBJ whole genome shotgun (WGS) entry which is preliminary data.</text>
</comment>
<dbReference type="InterPro" id="IPR023996">
    <property type="entry name" value="TonB-dep_OMP_SusC/RagA"/>
</dbReference>
<dbReference type="OrthoDB" id="9768177at2"/>
<dbReference type="Gene3D" id="2.40.170.20">
    <property type="entry name" value="TonB-dependent receptor, beta-barrel domain"/>
    <property type="match status" value="1"/>
</dbReference>
<dbReference type="InterPro" id="IPR036942">
    <property type="entry name" value="Beta-barrel_TonB_sf"/>
</dbReference>
<dbReference type="AlphaFoldDB" id="A0A399SUG2"/>
<evidence type="ECO:0000256" key="8">
    <source>
        <dbReference type="SAM" id="SignalP"/>
    </source>
</evidence>
<comment type="subcellular location">
    <subcellularLocation>
        <location evidence="1 7">Cell outer membrane</location>
        <topology evidence="1 7">Multi-pass membrane protein</topology>
    </subcellularLocation>
</comment>
<keyword evidence="6 7" id="KW-0998">Cell outer membrane</keyword>
<dbReference type="InterPro" id="IPR012910">
    <property type="entry name" value="Plug_dom"/>
</dbReference>
<evidence type="ECO:0000313" key="11">
    <source>
        <dbReference type="Proteomes" id="UP000265926"/>
    </source>
</evidence>
<keyword evidence="5 7" id="KW-0472">Membrane</keyword>
<feature type="chain" id="PRO_5017242061" evidence="8">
    <location>
        <begin position="22"/>
        <end position="1042"/>
    </location>
</feature>
<protein>
    <submittedName>
        <fullName evidence="10">TonB-dependent receptor</fullName>
    </submittedName>
</protein>
<evidence type="ECO:0000256" key="4">
    <source>
        <dbReference type="ARBA" id="ARBA00022692"/>
    </source>
</evidence>
<evidence type="ECO:0000256" key="6">
    <source>
        <dbReference type="ARBA" id="ARBA00023237"/>
    </source>
</evidence>
<dbReference type="GO" id="GO:0009279">
    <property type="term" value="C:cell outer membrane"/>
    <property type="evidence" value="ECO:0007669"/>
    <property type="project" value="UniProtKB-SubCell"/>
</dbReference>
<feature type="signal peptide" evidence="8">
    <location>
        <begin position="1"/>
        <end position="21"/>
    </location>
</feature>
<evidence type="ECO:0000256" key="3">
    <source>
        <dbReference type="ARBA" id="ARBA00022452"/>
    </source>
</evidence>
<feature type="domain" description="TonB-dependent receptor plug" evidence="9">
    <location>
        <begin position="115"/>
        <end position="222"/>
    </location>
</feature>
<comment type="similarity">
    <text evidence="7">Belongs to the TonB-dependent receptor family.</text>
</comment>
<sequence>MKKLAMLLVCILILGVHFGNAQVRSISGTVTSSEDGTSIPGVSVQLKGTTIGTITNIDGQYELQVPEDAKTLIFSFVGLQTIEMPISGAVINVQMKPDILGLDEVIVTAYGTTTKQAFTGSADVVGAEELSSRNVTSPIAAIEGRATGVQFTSASGQPGSSPGIVIRGVGTLNGSSTPLYIVDGIQYEGSLSTINQEDIESFTILKDAASTSLYGSRAANGVVLITTKNGTKGTIKTSVSAQVGLVSRSIPNYDAISPGQYYEMMWQALKNSSAGGGDPAYATANIYNNLGYNPFNVANDQIVGTDGKLNPSARVIYKSLDWYDEMNQTGLRTNYNVNVAGGGEKHKIFFSASYLDEEGYVVTTNFNRITSRLNAEFDATDWLKVGGSANITITESAGPTSAGESSIVNPFGFAKNMGSIYPVYVNDLSGNLVLDAGGKPVFDNGEGYSEYNIGSRPISQGRHALQELLLNDETKRNNTYGVRFFADFEIIDGLNFRLNYGRDINEGLHKEYENHIIGDAQPTGRYGEDRYRRDVENFNQILTFRKIFNDVHSVDVTAGHESFQRIYSGMDASAIKQVATGIYEFDNFAEPIGLGGATTEKTIEGYFFRANYNFDGKYYISASARRDASSVFDEKSRWGNFYSVGASWRMDQENFMQGVGWVNHLKLRASYGQVGNDDLGDFFLSQPRYGLTSNAGNPAIYWSEIGNADLQWETVGSFDVALEFGLFNNLIDGSIEYYKKNSTDLLYDLPIPLSNGLNTVPSNIADLYNSGIELGLTGHIIKKGEFEWDMTVQASTFKNEITSIPDPFITGSKRWAEGRSIYDFYILQTAGVDPETGDQLFWMFEIDEDGNSVPVLDENGKQETTNDWEETERAYTGSSAIPDVLGSVSNSFSFKGFDLNVLFTFGIGGEYLDYGYAAMMHSGTYGRSLHPDILNAWSKPGDVTSVPRMENGNVDLVQSQSSRFLTDASFWALKNVNIGYSFNSSITNKLGVDDLRLSLTGENLFLKSKRTGLDPQYSMSGTTDGNDFNPSRVFSIGLNVSF</sequence>
<keyword evidence="10" id="KW-0675">Receptor</keyword>
<dbReference type="InterPro" id="IPR039426">
    <property type="entry name" value="TonB-dep_rcpt-like"/>
</dbReference>
<dbReference type="Gene3D" id="2.170.130.10">
    <property type="entry name" value="TonB-dependent receptor, plug domain"/>
    <property type="match status" value="1"/>
</dbReference>